<protein>
    <recommendedName>
        <fullName evidence="1">Methyltransferase type 11 domain-containing protein</fullName>
    </recommendedName>
</protein>
<keyword evidence="3" id="KW-1185">Reference proteome</keyword>
<organism evidence="2 3">
    <name type="scientific">Mya arenaria</name>
    <name type="common">Soft-shell clam</name>
    <dbReference type="NCBI Taxonomy" id="6604"/>
    <lineage>
        <taxon>Eukaryota</taxon>
        <taxon>Metazoa</taxon>
        <taxon>Spiralia</taxon>
        <taxon>Lophotrochozoa</taxon>
        <taxon>Mollusca</taxon>
        <taxon>Bivalvia</taxon>
        <taxon>Autobranchia</taxon>
        <taxon>Heteroconchia</taxon>
        <taxon>Euheterodonta</taxon>
        <taxon>Imparidentia</taxon>
        <taxon>Neoheterodontei</taxon>
        <taxon>Myida</taxon>
        <taxon>Myoidea</taxon>
        <taxon>Myidae</taxon>
        <taxon>Mya</taxon>
    </lineage>
</organism>
<dbReference type="Gene3D" id="3.40.50.150">
    <property type="entry name" value="Vaccinia Virus protein VP39"/>
    <property type="match status" value="1"/>
</dbReference>
<feature type="non-terminal residue" evidence="2">
    <location>
        <position position="81"/>
    </location>
</feature>
<evidence type="ECO:0000259" key="1">
    <source>
        <dbReference type="Pfam" id="PF08241"/>
    </source>
</evidence>
<name>A0ABY7DB84_MYAAR</name>
<evidence type="ECO:0000313" key="2">
    <source>
        <dbReference type="EMBL" id="WAQ94927.1"/>
    </source>
</evidence>
<dbReference type="Proteomes" id="UP001164746">
    <property type="component" value="Chromosome 1"/>
</dbReference>
<dbReference type="InterPro" id="IPR013216">
    <property type="entry name" value="Methyltransf_11"/>
</dbReference>
<accession>A0ABY7DB84</accession>
<feature type="domain" description="Methyltransferase type 11" evidence="1">
    <location>
        <begin position="17"/>
        <end position="79"/>
    </location>
</feature>
<dbReference type="Pfam" id="PF08241">
    <property type="entry name" value="Methyltransf_11"/>
    <property type="match status" value="1"/>
</dbReference>
<gene>
    <name evidence="2" type="ORF">MAR_007398</name>
</gene>
<dbReference type="EMBL" id="CP111012">
    <property type="protein sequence ID" value="WAQ94927.1"/>
    <property type="molecule type" value="Genomic_DNA"/>
</dbReference>
<reference evidence="2" key="1">
    <citation type="submission" date="2022-11" db="EMBL/GenBank/DDBJ databases">
        <title>Centuries of genome instability and evolution in soft-shell clam transmissible cancer (bioRxiv).</title>
        <authorList>
            <person name="Hart S.F.M."/>
            <person name="Yonemitsu M.A."/>
            <person name="Giersch R.M."/>
            <person name="Beal B.F."/>
            <person name="Arriagada G."/>
            <person name="Davis B.W."/>
            <person name="Ostrander E.A."/>
            <person name="Goff S.P."/>
            <person name="Metzger M.J."/>
        </authorList>
    </citation>
    <scope>NUCLEOTIDE SEQUENCE</scope>
    <source>
        <strain evidence="2">MELC-2E11</strain>
        <tissue evidence="2">Siphon/mantle</tissue>
    </source>
</reference>
<feature type="non-terminal residue" evidence="2">
    <location>
        <position position="1"/>
    </location>
</feature>
<dbReference type="InterPro" id="IPR029063">
    <property type="entry name" value="SAM-dependent_MTases_sf"/>
</dbReference>
<evidence type="ECO:0000313" key="3">
    <source>
        <dbReference type="Proteomes" id="UP001164746"/>
    </source>
</evidence>
<proteinExistence type="predicted"/>
<sequence>AGPLHSCCWLWHRSVPEALLDQGVGRLSLVDASHNMLNVGSSKLATEIGQGRVLCLEHSRTPPLPFQNGSFDVVLMNMVRQ</sequence>
<dbReference type="SUPFAM" id="SSF53335">
    <property type="entry name" value="S-adenosyl-L-methionine-dependent methyltransferases"/>
    <property type="match status" value="1"/>
</dbReference>